<dbReference type="EMBL" id="CP002872">
    <property type="protein sequence ID" value="AEI35211.1"/>
    <property type="molecule type" value="Genomic_DNA"/>
</dbReference>
<protein>
    <recommendedName>
        <fullName evidence="3">Proteinase inhibitor I42 chagasin domain-containing protein</fullName>
    </recommendedName>
</protein>
<sequence length="113" mass="13420">MTQADIEKIYTKPIVLDSRHYTFNVELPVDSIDGYRWFLIPPDYDYIDDSGYTHESVNVEKSKWAGMDNFKLKLTKKFRKVPHKIILHFECFRPFEEHPKILTKDVTVLSLLD</sequence>
<reference evidence="1" key="1">
    <citation type="submission" date="2011-05" db="EMBL/GenBank/DDBJ databases">
        <authorList>
            <person name="Kuske C.R."/>
            <person name="Challacombe J.F."/>
            <person name="Siddaramappa S."/>
            <person name="Petersen J.M."/>
            <person name="Bruce D.C."/>
        </authorList>
    </citation>
    <scope>NUCLEOTIDE SEQUENCE</scope>
    <source>
        <strain evidence="1">TX077308</strain>
    </source>
</reference>
<evidence type="ECO:0008006" key="3">
    <source>
        <dbReference type="Google" id="ProtNLM"/>
    </source>
</evidence>
<evidence type="ECO:0000313" key="1">
    <source>
        <dbReference type="EMBL" id="AEI35211.1"/>
    </source>
</evidence>
<dbReference type="Proteomes" id="UP000000490">
    <property type="component" value="Chromosome"/>
</dbReference>
<organism evidence="1 2">
    <name type="scientific">Francisella salina</name>
    <dbReference type="NCBI Taxonomy" id="573569"/>
    <lineage>
        <taxon>Bacteria</taxon>
        <taxon>Pseudomonadati</taxon>
        <taxon>Pseudomonadota</taxon>
        <taxon>Gammaproteobacteria</taxon>
        <taxon>Thiotrichales</taxon>
        <taxon>Francisellaceae</taxon>
        <taxon>Francisella</taxon>
    </lineage>
</organism>
<proteinExistence type="predicted"/>
<keyword evidence="2" id="KW-1185">Reference proteome</keyword>
<evidence type="ECO:0000313" key="2">
    <source>
        <dbReference type="Proteomes" id="UP000000490"/>
    </source>
</evidence>
<name>A0ABN3ZL56_FRAST</name>
<gene>
    <name evidence="1" type="ordered locus">F7308_0283</name>
</gene>
<accession>A0ABN3ZL56</accession>